<feature type="compositionally biased region" description="Basic and acidic residues" evidence="1">
    <location>
        <begin position="41"/>
        <end position="64"/>
    </location>
</feature>
<gene>
    <name evidence="2" type="ORF">SPPG_08544</name>
</gene>
<feature type="region of interest" description="Disordered" evidence="1">
    <location>
        <begin position="1"/>
        <end position="259"/>
    </location>
</feature>
<evidence type="ECO:0000313" key="3">
    <source>
        <dbReference type="Proteomes" id="UP000053201"/>
    </source>
</evidence>
<feature type="compositionally biased region" description="Basic and acidic residues" evidence="1">
    <location>
        <begin position="8"/>
        <end position="20"/>
    </location>
</feature>
<dbReference type="OrthoDB" id="10374059at2759"/>
<evidence type="ECO:0000313" key="2">
    <source>
        <dbReference type="EMBL" id="KNC96156.1"/>
    </source>
</evidence>
<dbReference type="VEuPathDB" id="FungiDB:SPPG_08544"/>
<dbReference type="RefSeq" id="XP_016604196.1">
    <property type="nucleotide sequence ID" value="XM_016756694.1"/>
</dbReference>
<organism evidence="2 3">
    <name type="scientific">Spizellomyces punctatus (strain DAOM BR117)</name>
    <dbReference type="NCBI Taxonomy" id="645134"/>
    <lineage>
        <taxon>Eukaryota</taxon>
        <taxon>Fungi</taxon>
        <taxon>Fungi incertae sedis</taxon>
        <taxon>Chytridiomycota</taxon>
        <taxon>Chytridiomycota incertae sedis</taxon>
        <taxon>Chytridiomycetes</taxon>
        <taxon>Spizellomycetales</taxon>
        <taxon>Spizellomycetaceae</taxon>
        <taxon>Spizellomyces</taxon>
    </lineage>
</organism>
<dbReference type="InParanoid" id="A0A0L0H5I0"/>
<dbReference type="GeneID" id="27691701"/>
<sequence>MLRGNYNDSRRDRASDDSRSYRTRSRSPKNSGRSDSYGKPVARDEYGRERRDSQKYDTARDSRQYHTPAYKNERGDRGQLNDSRQSVRYGRDRAYQDSGREDRRGNYDHRETRDYDSGRTTNSRSGRLDSYEQRRRQSDRFIPRPGLRDRPVDRRADDRSRPGPFPNPNPRPSYGTPDLQRPSWALKPRTSSPDAWRHDKFSSRRPDRPLREPTPEPHASELTEKEDTLIESGTTVEPGPSVDQRKVGDTDEASSHFAE</sequence>
<dbReference type="AlphaFoldDB" id="A0A0L0H5I0"/>
<feature type="compositionally biased region" description="Basic and acidic residues" evidence="1">
    <location>
        <begin position="195"/>
        <end position="228"/>
    </location>
</feature>
<keyword evidence="3" id="KW-1185">Reference proteome</keyword>
<feature type="compositionally biased region" description="Basic and acidic residues" evidence="1">
    <location>
        <begin position="89"/>
        <end position="117"/>
    </location>
</feature>
<reference evidence="2 3" key="1">
    <citation type="submission" date="2009-08" db="EMBL/GenBank/DDBJ databases">
        <title>The Genome Sequence of Spizellomyces punctatus strain DAOM BR117.</title>
        <authorList>
            <consortium name="The Broad Institute Genome Sequencing Platform"/>
            <person name="Russ C."/>
            <person name="Cuomo C."/>
            <person name="Shea T."/>
            <person name="Young S.K."/>
            <person name="Zeng Q."/>
            <person name="Koehrsen M."/>
            <person name="Haas B."/>
            <person name="Borodovsky M."/>
            <person name="Guigo R."/>
            <person name="Alvarado L."/>
            <person name="Berlin A."/>
            <person name="Bochicchio J."/>
            <person name="Borenstein D."/>
            <person name="Chapman S."/>
            <person name="Chen Z."/>
            <person name="Engels R."/>
            <person name="Freedman E."/>
            <person name="Gellesch M."/>
            <person name="Goldberg J."/>
            <person name="Griggs A."/>
            <person name="Gujja S."/>
            <person name="Heiman D."/>
            <person name="Hepburn T."/>
            <person name="Howarth C."/>
            <person name="Jen D."/>
            <person name="Larson L."/>
            <person name="Lewis B."/>
            <person name="Mehta T."/>
            <person name="Park D."/>
            <person name="Pearson M."/>
            <person name="Roberts A."/>
            <person name="Saif S."/>
            <person name="Shenoy N."/>
            <person name="Sisk P."/>
            <person name="Stolte C."/>
            <person name="Sykes S."/>
            <person name="Thomson T."/>
            <person name="Walk T."/>
            <person name="White J."/>
            <person name="Yandava C."/>
            <person name="Burger G."/>
            <person name="Gray M.W."/>
            <person name="Holland P.W.H."/>
            <person name="King N."/>
            <person name="Lang F.B.F."/>
            <person name="Roger A.J."/>
            <person name="Ruiz-Trillo I."/>
            <person name="Lander E."/>
            <person name="Nusbaum C."/>
        </authorList>
    </citation>
    <scope>NUCLEOTIDE SEQUENCE [LARGE SCALE GENOMIC DNA]</scope>
    <source>
        <strain evidence="2 3">DAOM BR117</strain>
    </source>
</reference>
<feature type="compositionally biased region" description="Basic and acidic residues" evidence="1">
    <location>
        <begin position="126"/>
        <end position="161"/>
    </location>
</feature>
<proteinExistence type="predicted"/>
<accession>A0A0L0H5I0</accession>
<name>A0A0L0H5I0_SPIPD</name>
<dbReference type="EMBL" id="KQ257471">
    <property type="protein sequence ID" value="KNC96156.1"/>
    <property type="molecule type" value="Genomic_DNA"/>
</dbReference>
<evidence type="ECO:0000256" key="1">
    <source>
        <dbReference type="SAM" id="MobiDB-lite"/>
    </source>
</evidence>
<dbReference type="Proteomes" id="UP000053201">
    <property type="component" value="Unassembled WGS sequence"/>
</dbReference>
<protein>
    <submittedName>
        <fullName evidence="2">Uncharacterized protein</fullName>
    </submittedName>
</protein>